<evidence type="ECO:0000256" key="7">
    <source>
        <dbReference type="ARBA" id="ARBA00023315"/>
    </source>
</evidence>
<dbReference type="GO" id="GO:0005783">
    <property type="term" value="C:endoplasmic reticulum"/>
    <property type="evidence" value="ECO:0007669"/>
    <property type="project" value="TreeGrafter"/>
</dbReference>
<evidence type="ECO:0000256" key="8">
    <source>
        <dbReference type="RuleBase" id="RU079119"/>
    </source>
</evidence>
<dbReference type="EC" id="2.3.1.225" evidence="8"/>
<evidence type="ECO:0000313" key="10">
    <source>
        <dbReference type="EMBL" id="KAF6163879.1"/>
    </source>
</evidence>
<evidence type="ECO:0000256" key="6">
    <source>
        <dbReference type="ARBA" id="ARBA00023136"/>
    </source>
</evidence>
<keyword evidence="5 8" id="KW-1133">Transmembrane helix</keyword>
<proteinExistence type="inferred from homology"/>
<evidence type="ECO:0000256" key="5">
    <source>
        <dbReference type="ARBA" id="ARBA00022989"/>
    </source>
</evidence>
<protein>
    <recommendedName>
        <fullName evidence="8">S-acyltransferase</fullName>
        <ecNumber evidence="8">2.3.1.225</ecNumber>
    </recommendedName>
    <alternativeName>
        <fullName evidence="8">Palmitoyltransferase</fullName>
    </alternativeName>
</protein>
<evidence type="ECO:0000313" key="11">
    <source>
        <dbReference type="Proteomes" id="UP000541444"/>
    </source>
</evidence>
<dbReference type="InterPro" id="IPR001594">
    <property type="entry name" value="Palmitoyltrfase_DHHC"/>
</dbReference>
<dbReference type="GO" id="GO:0006612">
    <property type="term" value="P:protein targeting to membrane"/>
    <property type="evidence" value="ECO:0007669"/>
    <property type="project" value="TreeGrafter"/>
</dbReference>
<comment type="similarity">
    <text evidence="2 8">Belongs to the DHHC palmitoyltransferase family.</text>
</comment>
<dbReference type="InterPro" id="IPR039859">
    <property type="entry name" value="PFA4/ZDH16/20/ERF2-like"/>
</dbReference>
<sequence length="332" mass="36956">MFGIFQRFFYGGRMIFGPDVASLFLTTLLIGAPAIAFCSQVATKIKDHDGILGYPVLIVGLIVTILDLIFLLMTSGRDPGIVPRNLRPPESDEAFNATTPSMEWVNGSSHHLKLPRAKDVVVNGHTIKVKYCDTCLLYRPPRASHCSVCNNCVQRFDHHCPWVGQCIGLRRERMNMDETEVGDAPKSIVPLDTDYLIKSQRDEAHVRRVVLLLEVVVTGYKRSVMKDSAVNAIFLPAGVDFMVIGIAAGTEPVKVEAPVVAAEKNTNTKHKDRVEVEGRSRSVLKDFVIYARSYGAKFIFPYLLRFENNTANEKELVMMIAKEEEIGSAIAE</sequence>
<accession>A0A7J7N9G0</accession>
<evidence type="ECO:0000256" key="3">
    <source>
        <dbReference type="ARBA" id="ARBA00022679"/>
    </source>
</evidence>
<dbReference type="OrthoDB" id="4096362at2759"/>
<evidence type="ECO:0000256" key="4">
    <source>
        <dbReference type="ARBA" id="ARBA00022692"/>
    </source>
</evidence>
<evidence type="ECO:0000256" key="1">
    <source>
        <dbReference type="ARBA" id="ARBA00004141"/>
    </source>
</evidence>
<gene>
    <name evidence="10" type="ORF">GIB67_024734</name>
</gene>
<keyword evidence="11" id="KW-1185">Reference proteome</keyword>
<dbReference type="PROSITE" id="PS50216">
    <property type="entry name" value="DHHC"/>
    <property type="match status" value="1"/>
</dbReference>
<comment type="catalytic activity">
    <reaction evidence="8">
        <text>L-cysteinyl-[protein] + hexadecanoyl-CoA = S-hexadecanoyl-L-cysteinyl-[protein] + CoA</text>
        <dbReference type="Rhea" id="RHEA:36683"/>
        <dbReference type="Rhea" id="RHEA-COMP:10131"/>
        <dbReference type="Rhea" id="RHEA-COMP:11032"/>
        <dbReference type="ChEBI" id="CHEBI:29950"/>
        <dbReference type="ChEBI" id="CHEBI:57287"/>
        <dbReference type="ChEBI" id="CHEBI:57379"/>
        <dbReference type="ChEBI" id="CHEBI:74151"/>
        <dbReference type="EC" id="2.3.1.225"/>
    </reaction>
</comment>
<feature type="transmembrane region" description="Helical" evidence="8">
    <location>
        <begin position="54"/>
        <end position="74"/>
    </location>
</feature>
<evidence type="ECO:0000259" key="9">
    <source>
        <dbReference type="Pfam" id="PF01529"/>
    </source>
</evidence>
<dbReference type="GO" id="GO:0016020">
    <property type="term" value="C:membrane"/>
    <property type="evidence" value="ECO:0007669"/>
    <property type="project" value="UniProtKB-SubCell"/>
</dbReference>
<keyword evidence="6 8" id="KW-0472">Membrane</keyword>
<comment type="domain">
    <text evidence="8">The DHHC domain is required for palmitoyltransferase activity.</text>
</comment>
<comment type="subcellular location">
    <subcellularLocation>
        <location evidence="1">Membrane</location>
        <topology evidence="1">Multi-pass membrane protein</topology>
    </subcellularLocation>
</comment>
<keyword evidence="7 8" id="KW-0012">Acyltransferase</keyword>
<dbReference type="Pfam" id="PF01529">
    <property type="entry name" value="DHHC"/>
    <property type="match status" value="1"/>
</dbReference>
<dbReference type="PANTHER" id="PTHR22883:SF391">
    <property type="entry name" value="PROTEIN S-ACYLTRANSFERASE 3-RELATED"/>
    <property type="match status" value="1"/>
</dbReference>
<comment type="caution">
    <text evidence="8">Lacks conserved residue(s) required for the propagation of feature annotation.</text>
</comment>
<dbReference type="PANTHER" id="PTHR22883">
    <property type="entry name" value="ZINC FINGER DHHC DOMAIN CONTAINING PROTEIN"/>
    <property type="match status" value="1"/>
</dbReference>
<dbReference type="EMBL" id="JACGCM010000957">
    <property type="protein sequence ID" value="KAF6163879.1"/>
    <property type="molecule type" value="Genomic_DNA"/>
</dbReference>
<evidence type="ECO:0000256" key="2">
    <source>
        <dbReference type="ARBA" id="ARBA00008574"/>
    </source>
</evidence>
<dbReference type="AlphaFoldDB" id="A0A7J7N9G0"/>
<organism evidence="10 11">
    <name type="scientific">Kingdonia uniflora</name>
    <dbReference type="NCBI Taxonomy" id="39325"/>
    <lineage>
        <taxon>Eukaryota</taxon>
        <taxon>Viridiplantae</taxon>
        <taxon>Streptophyta</taxon>
        <taxon>Embryophyta</taxon>
        <taxon>Tracheophyta</taxon>
        <taxon>Spermatophyta</taxon>
        <taxon>Magnoliopsida</taxon>
        <taxon>Ranunculales</taxon>
        <taxon>Circaeasteraceae</taxon>
        <taxon>Kingdonia</taxon>
    </lineage>
</organism>
<reference evidence="10 11" key="1">
    <citation type="journal article" date="2020" name="IScience">
        <title>Genome Sequencing of the Endangered Kingdonia uniflora (Circaeasteraceae, Ranunculales) Reveals Potential Mechanisms of Evolutionary Specialization.</title>
        <authorList>
            <person name="Sun Y."/>
            <person name="Deng T."/>
            <person name="Zhang A."/>
            <person name="Moore M.J."/>
            <person name="Landis J.B."/>
            <person name="Lin N."/>
            <person name="Zhang H."/>
            <person name="Zhang X."/>
            <person name="Huang J."/>
            <person name="Zhang X."/>
            <person name="Sun H."/>
            <person name="Wang H."/>
        </authorList>
    </citation>
    <scope>NUCLEOTIDE SEQUENCE [LARGE SCALE GENOMIC DNA]</scope>
    <source>
        <strain evidence="10">TB1705</strain>
        <tissue evidence="10">Leaf</tissue>
    </source>
</reference>
<comment type="caution">
    <text evidence="10">The sequence shown here is derived from an EMBL/GenBank/DDBJ whole genome shotgun (WGS) entry which is preliminary data.</text>
</comment>
<dbReference type="GO" id="GO:0005794">
    <property type="term" value="C:Golgi apparatus"/>
    <property type="evidence" value="ECO:0007669"/>
    <property type="project" value="TreeGrafter"/>
</dbReference>
<feature type="domain" description="Palmitoyltransferase DHHC" evidence="9">
    <location>
        <begin position="128"/>
        <end position="173"/>
    </location>
</feature>
<dbReference type="GO" id="GO:0019706">
    <property type="term" value="F:protein-cysteine S-palmitoyltransferase activity"/>
    <property type="evidence" value="ECO:0007669"/>
    <property type="project" value="UniProtKB-EC"/>
</dbReference>
<keyword evidence="4 8" id="KW-0812">Transmembrane</keyword>
<name>A0A7J7N9G0_9MAGN</name>
<dbReference type="Proteomes" id="UP000541444">
    <property type="component" value="Unassembled WGS sequence"/>
</dbReference>
<keyword evidence="3 8" id="KW-0808">Transferase</keyword>